<name>A0ABP5LT21_9ACTN</name>
<dbReference type="SUPFAM" id="SSF56601">
    <property type="entry name" value="beta-lactamase/transpeptidase-like"/>
    <property type="match status" value="1"/>
</dbReference>
<dbReference type="Proteomes" id="UP001501020">
    <property type="component" value="Unassembled WGS sequence"/>
</dbReference>
<evidence type="ECO:0000313" key="4">
    <source>
        <dbReference type="Proteomes" id="UP001501020"/>
    </source>
</evidence>
<organism evidence="3 4">
    <name type="scientific">Actinomadura napierensis</name>
    <dbReference type="NCBI Taxonomy" id="267854"/>
    <lineage>
        <taxon>Bacteria</taxon>
        <taxon>Bacillati</taxon>
        <taxon>Actinomycetota</taxon>
        <taxon>Actinomycetes</taxon>
        <taxon>Streptosporangiales</taxon>
        <taxon>Thermomonosporaceae</taxon>
        <taxon>Actinomadura</taxon>
    </lineage>
</organism>
<evidence type="ECO:0000256" key="1">
    <source>
        <dbReference type="SAM" id="SignalP"/>
    </source>
</evidence>
<comment type="caution">
    <text evidence="3">The sequence shown here is derived from an EMBL/GenBank/DDBJ whole genome shotgun (WGS) entry which is preliminary data.</text>
</comment>
<dbReference type="InterPro" id="IPR001466">
    <property type="entry name" value="Beta-lactam-related"/>
</dbReference>
<keyword evidence="4" id="KW-1185">Reference proteome</keyword>
<dbReference type="Gene3D" id="3.40.710.10">
    <property type="entry name" value="DD-peptidase/beta-lactamase superfamily"/>
    <property type="match status" value="1"/>
</dbReference>
<feature type="domain" description="Beta-lactamase-related" evidence="2">
    <location>
        <begin position="104"/>
        <end position="365"/>
    </location>
</feature>
<protein>
    <submittedName>
        <fullName evidence="3">Serine hydrolase</fullName>
    </submittedName>
</protein>
<gene>
    <name evidence="3" type="ORF">GCM10009727_56350</name>
</gene>
<dbReference type="InterPro" id="IPR050789">
    <property type="entry name" value="Diverse_Enzym_Activities"/>
</dbReference>
<evidence type="ECO:0000313" key="3">
    <source>
        <dbReference type="EMBL" id="GAA2151362.1"/>
    </source>
</evidence>
<reference evidence="4" key="1">
    <citation type="journal article" date="2019" name="Int. J. Syst. Evol. Microbiol.">
        <title>The Global Catalogue of Microorganisms (GCM) 10K type strain sequencing project: providing services to taxonomists for standard genome sequencing and annotation.</title>
        <authorList>
            <consortium name="The Broad Institute Genomics Platform"/>
            <consortium name="The Broad Institute Genome Sequencing Center for Infectious Disease"/>
            <person name="Wu L."/>
            <person name="Ma J."/>
        </authorList>
    </citation>
    <scope>NUCLEOTIDE SEQUENCE [LARGE SCALE GENOMIC DNA]</scope>
    <source>
        <strain evidence="4">JCM 13850</strain>
    </source>
</reference>
<dbReference type="GO" id="GO:0016787">
    <property type="term" value="F:hydrolase activity"/>
    <property type="evidence" value="ECO:0007669"/>
    <property type="project" value="UniProtKB-KW"/>
</dbReference>
<dbReference type="PANTHER" id="PTHR43283:SF7">
    <property type="entry name" value="BETA-LACTAMASE-RELATED DOMAIN-CONTAINING PROTEIN"/>
    <property type="match status" value="1"/>
</dbReference>
<feature type="chain" id="PRO_5047476977" evidence="1">
    <location>
        <begin position="36"/>
        <end position="379"/>
    </location>
</feature>
<evidence type="ECO:0000259" key="2">
    <source>
        <dbReference type="Pfam" id="PF00144"/>
    </source>
</evidence>
<feature type="signal peptide" evidence="1">
    <location>
        <begin position="1"/>
        <end position="35"/>
    </location>
</feature>
<dbReference type="Pfam" id="PF00144">
    <property type="entry name" value="Beta-lactamase"/>
    <property type="match status" value="1"/>
</dbReference>
<dbReference type="PANTHER" id="PTHR43283">
    <property type="entry name" value="BETA-LACTAMASE-RELATED"/>
    <property type="match status" value="1"/>
</dbReference>
<sequence length="379" mass="40112">MPDHPTPGAPMRRRPAAFALATALTLGLTAAPAFASPAPPGPPVAPSTASALAAAQLPNFDPLTPSANPVELTSDPHDLGKVTYTYNGQTHTVQDYLNRAAQGFVVLDGSKILDEWYAAGYSKDSLFQSWSMAKSYTADAIGVALGEGKIHSIDDTAGAYVPELANTAYGAVTIRNLLRMASGIGWNETVDDVPLHVGVSLGLYSTLQFAATRTKAVEQGTQFNYTSLNTAVLALVLQKATGEPYYRYLQEKIWGPGGMAATAYVGNDSHGDALGYCCIYATDRDFARFGKLMLDGGRGVVPASWVAQVGTPSGVSPSYGLGWWIDGTDGYYASGLGGQLIYVSTKYHVVIVKSTFLNPDEAETLPAFRAVAAEVARNR</sequence>
<keyword evidence="1" id="KW-0732">Signal</keyword>
<dbReference type="InterPro" id="IPR012338">
    <property type="entry name" value="Beta-lactam/transpept-like"/>
</dbReference>
<proteinExistence type="predicted"/>
<accession>A0ABP5LT21</accession>
<dbReference type="EMBL" id="BAAAMR010000057">
    <property type="protein sequence ID" value="GAA2151362.1"/>
    <property type="molecule type" value="Genomic_DNA"/>
</dbReference>
<keyword evidence="3" id="KW-0378">Hydrolase</keyword>